<evidence type="ECO:0000256" key="2">
    <source>
        <dbReference type="SAM" id="SignalP"/>
    </source>
</evidence>
<dbReference type="PROSITE" id="PS50188">
    <property type="entry name" value="B302_SPRY"/>
    <property type="match status" value="1"/>
</dbReference>
<feature type="region of interest" description="Disordered" evidence="1">
    <location>
        <begin position="361"/>
        <end position="382"/>
    </location>
</feature>
<sequence length="409" mass="40822">MRHRSATLPAIISLLIAIDFAPPAMAQCNVPYQLTNGQVADATQVMADVTALADCIDDAAPSGSPNAIQLNGGSGGFLGVGPLANGQLLIGSSGNPPQAANLTAGLGITISNTTGGITLSSAGAPGGNPGAIRFNSAGSFGGLQLTDGMIVVGSGATFSPNVKSLNVLLTDNNLSATATNASYAAVLASASQSSGKYYFEFQNARITDANSGLGVATATVDFNNYLGKNTQGIGLEPDGGVWFDGAQLGTAAAVPAGSTVGVAVDITSKLIWFRTGSGNWNNSASANPVTGAGGFSIGTFSSSTMFPAVIWRENQGTAKIGMIASSWVTVPPTGFSPWAQESTPTAVKISGSASLSSAGVLTSNARTSQSSPTNPTGTSSVGTQVMQGLAGTITPGLQDAYSSWPQAMV</sequence>
<protein>
    <recommendedName>
        <fullName evidence="3">B30.2/SPRY domain-containing protein</fullName>
    </recommendedName>
</protein>
<organism evidence="4 5">
    <name type="scientific">Rhizobium leguminosarum</name>
    <dbReference type="NCBI Taxonomy" id="384"/>
    <lineage>
        <taxon>Bacteria</taxon>
        <taxon>Pseudomonadati</taxon>
        <taxon>Pseudomonadota</taxon>
        <taxon>Alphaproteobacteria</taxon>
        <taxon>Hyphomicrobiales</taxon>
        <taxon>Rhizobiaceae</taxon>
        <taxon>Rhizobium/Agrobacterium group</taxon>
        <taxon>Rhizobium</taxon>
    </lineage>
</organism>
<proteinExistence type="predicted"/>
<evidence type="ECO:0000259" key="3">
    <source>
        <dbReference type="PROSITE" id="PS50188"/>
    </source>
</evidence>
<evidence type="ECO:0000256" key="1">
    <source>
        <dbReference type="SAM" id="MobiDB-lite"/>
    </source>
</evidence>
<keyword evidence="2" id="KW-0732">Signal</keyword>
<name>A0A4Q1TM06_RHILE</name>
<evidence type="ECO:0000313" key="5">
    <source>
        <dbReference type="Proteomes" id="UP000290767"/>
    </source>
</evidence>
<dbReference type="RefSeq" id="WP_129421130.1">
    <property type="nucleotide sequence ID" value="NZ_MZMU01000018.1"/>
</dbReference>
<feature type="chain" id="PRO_5020258566" description="B30.2/SPRY domain-containing protein" evidence="2">
    <location>
        <begin position="27"/>
        <end position="409"/>
    </location>
</feature>
<dbReference type="Proteomes" id="UP000290767">
    <property type="component" value="Unassembled WGS sequence"/>
</dbReference>
<accession>A0A4Q1TM06</accession>
<evidence type="ECO:0000313" key="4">
    <source>
        <dbReference type="EMBL" id="RXT19596.1"/>
    </source>
</evidence>
<feature type="signal peptide" evidence="2">
    <location>
        <begin position="1"/>
        <end position="26"/>
    </location>
</feature>
<dbReference type="InterPro" id="IPR043136">
    <property type="entry name" value="B30.2/SPRY_sf"/>
</dbReference>
<dbReference type="EMBL" id="MZMU01000018">
    <property type="protein sequence ID" value="RXT19596.1"/>
    <property type="molecule type" value="Genomic_DNA"/>
</dbReference>
<comment type="caution">
    <text evidence="4">The sequence shown here is derived from an EMBL/GenBank/DDBJ whole genome shotgun (WGS) entry which is preliminary data.</text>
</comment>
<feature type="compositionally biased region" description="Polar residues" evidence="1">
    <location>
        <begin position="364"/>
        <end position="382"/>
    </location>
</feature>
<dbReference type="InterPro" id="IPR001870">
    <property type="entry name" value="B30.2/SPRY"/>
</dbReference>
<reference evidence="4 5" key="1">
    <citation type="submission" date="2017-03" db="EMBL/GenBank/DDBJ databases">
        <authorList>
            <person name="Safronova V.I."/>
            <person name="Sazanova A.L."/>
            <person name="Chirak E.R."/>
        </authorList>
    </citation>
    <scope>NUCLEOTIDE SEQUENCE [LARGE SCALE GENOMIC DNA]</scope>
    <source>
        <strain evidence="4 5">Tri-43</strain>
    </source>
</reference>
<gene>
    <name evidence="4" type="ORF">B5P46_25120</name>
</gene>
<dbReference type="AlphaFoldDB" id="A0A4Q1TM06"/>
<dbReference type="InterPro" id="IPR013320">
    <property type="entry name" value="ConA-like_dom_sf"/>
</dbReference>
<feature type="domain" description="B30.2/SPRY" evidence="3">
    <location>
        <begin position="136"/>
        <end position="327"/>
    </location>
</feature>
<dbReference type="Gene3D" id="2.60.120.920">
    <property type="match status" value="1"/>
</dbReference>
<dbReference type="SUPFAM" id="SSF49899">
    <property type="entry name" value="Concanavalin A-like lectins/glucanases"/>
    <property type="match status" value="1"/>
</dbReference>